<feature type="domain" description="Deacetylase sirtuin-type" evidence="5">
    <location>
        <begin position="1"/>
        <end position="240"/>
    </location>
</feature>
<evidence type="ECO:0000256" key="1">
    <source>
        <dbReference type="ARBA" id="ARBA00012928"/>
    </source>
</evidence>
<dbReference type="SUPFAM" id="SSF52467">
    <property type="entry name" value="DHS-like NAD/FAD-binding domain"/>
    <property type="match status" value="1"/>
</dbReference>
<comment type="caution">
    <text evidence="6">The sequence shown here is derived from an EMBL/GenBank/DDBJ whole genome shotgun (WGS) entry which is preliminary data.</text>
</comment>
<feature type="active site" description="Proton acceptor" evidence="4">
    <location>
        <position position="120"/>
    </location>
</feature>
<dbReference type="PROSITE" id="PS50305">
    <property type="entry name" value="SIRTUIN"/>
    <property type="match status" value="1"/>
</dbReference>
<accession>A0ABU6N6W5</accession>
<dbReference type="NCBIfam" id="NF001753">
    <property type="entry name" value="PRK00481.1-3"/>
    <property type="match status" value="1"/>
</dbReference>
<dbReference type="Proteomes" id="UP001330749">
    <property type="component" value="Unassembled WGS sequence"/>
</dbReference>
<gene>
    <name evidence="6" type="ORF">P4447_05485</name>
</gene>
<dbReference type="InterPro" id="IPR026590">
    <property type="entry name" value="Ssirtuin_cat_dom"/>
</dbReference>
<evidence type="ECO:0000256" key="2">
    <source>
        <dbReference type="ARBA" id="ARBA00022679"/>
    </source>
</evidence>
<dbReference type="InterPro" id="IPR003000">
    <property type="entry name" value="Sirtuin"/>
</dbReference>
<feature type="binding site" evidence="4">
    <location>
        <position position="149"/>
    </location>
    <ligand>
        <name>Zn(2+)</name>
        <dbReference type="ChEBI" id="CHEBI:29105"/>
    </ligand>
</feature>
<sequence length="240" mass="26989">MEDQIQSLKQMMEKSNYTVIFTGAGMSTESGLPDFRSASAGIWNDQNPMILASTEAMKDNRYGFIEFYQHRIEIAEKYKPNIGHEILAKWEQEGKLKAIITQNVDGFHQAAGCQNVIELHGTLRTCHCSECETIFPIVRFLEERLGCECGGFIRPSVVLFGEKLPKKALVQAVNETKKAELYIVLGSSLSISPANFFPIEAKENGAKLVIINMEPTEMDDLADLVIHQRKIGELLRELNH</sequence>
<keyword evidence="3" id="KW-0520">NAD</keyword>
<keyword evidence="6" id="KW-0012">Acyltransferase</keyword>
<evidence type="ECO:0000256" key="4">
    <source>
        <dbReference type="PROSITE-ProRule" id="PRU00236"/>
    </source>
</evidence>
<dbReference type="PANTHER" id="PTHR11085:SF4">
    <property type="entry name" value="NAD-DEPENDENT PROTEIN DEACYLASE"/>
    <property type="match status" value="1"/>
</dbReference>
<dbReference type="InterPro" id="IPR026591">
    <property type="entry name" value="Sirtuin_cat_small_dom_sf"/>
</dbReference>
<keyword evidence="4" id="KW-0862">Zinc</keyword>
<proteinExistence type="predicted"/>
<organism evidence="6 7">
    <name type="scientific">Bacillus xiapuensis</name>
    <dbReference type="NCBI Taxonomy" id="2014075"/>
    <lineage>
        <taxon>Bacteria</taxon>
        <taxon>Bacillati</taxon>
        <taxon>Bacillota</taxon>
        <taxon>Bacilli</taxon>
        <taxon>Bacillales</taxon>
        <taxon>Bacillaceae</taxon>
        <taxon>Bacillus</taxon>
    </lineage>
</organism>
<evidence type="ECO:0000313" key="6">
    <source>
        <dbReference type="EMBL" id="MED3561962.1"/>
    </source>
</evidence>
<dbReference type="EC" id="2.3.1.286" evidence="1"/>
<reference evidence="6 7" key="1">
    <citation type="submission" date="2023-03" db="EMBL/GenBank/DDBJ databases">
        <title>Bacillus Genome Sequencing.</title>
        <authorList>
            <person name="Dunlap C."/>
        </authorList>
    </citation>
    <scope>NUCLEOTIDE SEQUENCE [LARGE SCALE GENOMIC DNA]</scope>
    <source>
        <strain evidence="6 7">B-14544</strain>
    </source>
</reference>
<name>A0ABU6N6W5_9BACI</name>
<keyword evidence="7" id="KW-1185">Reference proteome</keyword>
<feature type="binding site" evidence="4">
    <location>
        <position position="147"/>
    </location>
    <ligand>
        <name>Zn(2+)</name>
        <dbReference type="ChEBI" id="CHEBI:29105"/>
    </ligand>
</feature>
<feature type="binding site" evidence="4">
    <location>
        <position position="128"/>
    </location>
    <ligand>
        <name>Zn(2+)</name>
        <dbReference type="ChEBI" id="CHEBI:29105"/>
    </ligand>
</feature>
<keyword evidence="2 6" id="KW-0808">Transferase</keyword>
<feature type="binding site" evidence="4">
    <location>
        <position position="131"/>
    </location>
    <ligand>
        <name>Zn(2+)</name>
        <dbReference type="ChEBI" id="CHEBI:29105"/>
    </ligand>
</feature>
<dbReference type="NCBIfam" id="NF001752">
    <property type="entry name" value="PRK00481.1-1"/>
    <property type="match status" value="1"/>
</dbReference>
<dbReference type="PANTHER" id="PTHR11085">
    <property type="entry name" value="NAD-DEPENDENT PROTEIN DEACYLASE SIRTUIN-5, MITOCHONDRIAL-RELATED"/>
    <property type="match status" value="1"/>
</dbReference>
<evidence type="ECO:0000259" key="5">
    <source>
        <dbReference type="PROSITE" id="PS50305"/>
    </source>
</evidence>
<dbReference type="Pfam" id="PF02146">
    <property type="entry name" value="SIR2"/>
    <property type="match status" value="1"/>
</dbReference>
<dbReference type="GO" id="GO:0034979">
    <property type="term" value="F:NAD-dependent protein lysine deacetylase activity"/>
    <property type="evidence" value="ECO:0007669"/>
    <property type="project" value="UniProtKB-EC"/>
</dbReference>
<dbReference type="EMBL" id="JARMQG010000059">
    <property type="protein sequence ID" value="MED3561962.1"/>
    <property type="molecule type" value="Genomic_DNA"/>
</dbReference>
<evidence type="ECO:0000313" key="7">
    <source>
        <dbReference type="Proteomes" id="UP001330749"/>
    </source>
</evidence>
<dbReference type="RefSeq" id="WP_327966873.1">
    <property type="nucleotide sequence ID" value="NZ_JARMQG010000059.1"/>
</dbReference>
<dbReference type="InterPro" id="IPR050134">
    <property type="entry name" value="NAD-dep_sirtuin_deacylases"/>
</dbReference>
<dbReference type="Gene3D" id="3.40.50.1220">
    <property type="entry name" value="TPP-binding domain"/>
    <property type="match status" value="1"/>
</dbReference>
<dbReference type="Gene3D" id="3.30.1600.10">
    <property type="entry name" value="SIR2/SIRT2 'Small Domain"/>
    <property type="match status" value="1"/>
</dbReference>
<evidence type="ECO:0000256" key="3">
    <source>
        <dbReference type="ARBA" id="ARBA00023027"/>
    </source>
</evidence>
<protein>
    <recommendedName>
        <fullName evidence="1">protein acetyllysine N-acetyltransferase</fullName>
        <ecNumber evidence="1">2.3.1.286</ecNumber>
    </recommendedName>
</protein>
<keyword evidence="4" id="KW-0479">Metal-binding</keyword>
<dbReference type="InterPro" id="IPR029035">
    <property type="entry name" value="DHS-like_NAD/FAD-binding_dom"/>
</dbReference>